<dbReference type="Proteomes" id="UP001153148">
    <property type="component" value="Unassembled WGS sequence"/>
</dbReference>
<keyword evidence="3" id="KW-1185">Reference proteome</keyword>
<sequence length="134" mass="15302">MLYCEYWPLVVVLQRIDDIQVMSDKRVDSLKRISAKTLRPVQTVTPEPAIPILQPQLSSPNIKSTKVFQKSKTLSKIEVPKESWQLMPSQEVQSFPDVDNQDIEVLKTKRGHVLSELVDTERVYVAELGSILKV</sequence>
<dbReference type="InterPro" id="IPR051336">
    <property type="entry name" value="RhoGEF_Guanine_NuclExch_SF"/>
</dbReference>
<name>A0ABN7P2Y7_TIMPD</name>
<dbReference type="InterPro" id="IPR035899">
    <property type="entry name" value="DBL_dom_sf"/>
</dbReference>
<comment type="caution">
    <text evidence="2">The sequence shown here is derived from an EMBL/GenBank/DDBJ whole genome shotgun (WGS) entry which is preliminary data.</text>
</comment>
<dbReference type="PANTHER" id="PTHR22826:SF211">
    <property type="entry name" value="LD43457P"/>
    <property type="match status" value="1"/>
</dbReference>
<protein>
    <submittedName>
        <fullName evidence="2">Uncharacterized protein</fullName>
    </submittedName>
</protein>
<proteinExistence type="predicted"/>
<evidence type="ECO:0000256" key="1">
    <source>
        <dbReference type="ARBA" id="ARBA00022658"/>
    </source>
</evidence>
<reference evidence="2" key="1">
    <citation type="submission" date="2021-03" db="EMBL/GenBank/DDBJ databases">
        <authorList>
            <person name="Tran Van P."/>
        </authorList>
    </citation>
    <scope>NUCLEOTIDE SEQUENCE</scope>
</reference>
<dbReference type="SUPFAM" id="SSF48065">
    <property type="entry name" value="DBL homology domain (DH-domain)"/>
    <property type="match status" value="1"/>
</dbReference>
<keyword evidence="1" id="KW-0344">Guanine-nucleotide releasing factor</keyword>
<accession>A0ABN7P2Y7</accession>
<evidence type="ECO:0000313" key="2">
    <source>
        <dbReference type="EMBL" id="CAG2062097.1"/>
    </source>
</evidence>
<dbReference type="PANTHER" id="PTHR22826">
    <property type="entry name" value="RHO GUANINE EXCHANGE FACTOR-RELATED"/>
    <property type="match status" value="1"/>
</dbReference>
<gene>
    <name evidence="2" type="ORF">TPAB3V08_LOCUS9050</name>
</gene>
<evidence type="ECO:0000313" key="3">
    <source>
        <dbReference type="Proteomes" id="UP001153148"/>
    </source>
</evidence>
<dbReference type="EMBL" id="CAJPIN010018601">
    <property type="protein sequence ID" value="CAG2062097.1"/>
    <property type="molecule type" value="Genomic_DNA"/>
</dbReference>
<organism evidence="2 3">
    <name type="scientific">Timema podura</name>
    <name type="common">Walking stick</name>
    <dbReference type="NCBI Taxonomy" id="61482"/>
    <lineage>
        <taxon>Eukaryota</taxon>
        <taxon>Metazoa</taxon>
        <taxon>Ecdysozoa</taxon>
        <taxon>Arthropoda</taxon>
        <taxon>Hexapoda</taxon>
        <taxon>Insecta</taxon>
        <taxon>Pterygota</taxon>
        <taxon>Neoptera</taxon>
        <taxon>Polyneoptera</taxon>
        <taxon>Phasmatodea</taxon>
        <taxon>Timematodea</taxon>
        <taxon>Timematoidea</taxon>
        <taxon>Timematidae</taxon>
        <taxon>Timema</taxon>
    </lineage>
</organism>